<evidence type="ECO:0000256" key="1">
    <source>
        <dbReference type="SAM" id="Phobius"/>
    </source>
</evidence>
<dbReference type="KEGG" id="abri:DFR85_11960"/>
<keyword evidence="1" id="KW-0812">Transmembrane</keyword>
<reference evidence="2 3" key="1">
    <citation type="submission" date="2018-05" db="EMBL/GenBank/DDBJ databases">
        <title>Complete Genome Sequences of Extremely Thermoacidophilic, Metal-Mobilizing Type-Strain Members of the Archaeal Family Sulfolobaceae: Acidianus brierleyi DSM-1651T, Acidianus sulfidivorans DSM-18786T, Metallosphaera hakonensis DSM-7519T, and Metallosphaera prunae DSM-10039T.</title>
        <authorList>
            <person name="Counts J.A."/>
            <person name="Kelly R.M."/>
        </authorList>
    </citation>
    <scope>NUCLEOTIDE SEQUENCE [LARGE SCALE GENOMIC DNA]</scope>
    <source>
        <strain evidence="2 3">DSM 1651</strain>
    </source>
</reference>
<feature type="transmembrane region" description="Helical" evidence="1">
    <location>
        <begin position="15"/>
        <end position="32"/>
    </location>
</feature>
<gene>
    <name evidence="2" type="ORF">DFR85_11960</name>
</gene>
<evidence type="ECO:0000313" key="2">
    <source>
        <dbReference type="EMBL" id="AWR95206.1"/>
    </source>
</evidence>
<dbReference type="OrthoDB" id="28824at2157"/>
<keyword evidence="3" id="KW-1185">Reference proteome</keyword>
<feature type="transmembrane region" description="Helical" evidence="1">
    <location>
        <begin position="39"/>
        <end position="61"/>
    </location>
</feature>
<name>A0A2U9IGV3_9CREN</name>
<dbReference type="EMBL" id="CP029289">
    <property type="protein sequence ID" value="AWR95206.1"/>
    <property type="molecule type" value="Genomic_DNA"/>
</dbReference>
<keyword evidence="1" id="KW-0472">Membrane</keyword>
<keyword evidence="1" id="KW-1133">Transmembrane helix</keyword>
<feature type="transmembrane region" description="Helical" evidence="1">
    <location>
        <begin position="81"/>
        <end position="101"/>
    </location>
</feature>
<protein>
    <submittedName>
        <fullName evidence="2">Uncharacterized protein</fullName>
    </submittedName>
</protein>
<proteinExistence type="predicted"/>
<dbReference type="Proteomes" id="UP000248044">
    <property type="component" value="Chromosome"/>
</dbReference>
<evidence type="ECO:0000313" key="3">
    <source>
        <dbReference type="Proteomes" id="UP000248044"/>
    </source>
</evidence>
<organism evidence="2 3">
    <name type="scientific">Acidianus brierleyi</name>
    <dbReference type="NCBI Taxonomy" id="41673"/>
    <lineage>
        <taxon>Archaea</taxon>
        <taxon>Thermoproteota</taxon>
        <taxon>Thermoprotei</taxon>
        <taxon>Sulfolobales</taxon>
        <taxon>Sulfolobaceae</taxon>
        <taxon>Acidianus</taxon>
    </lineage>
</organism>
<sequence>MVSSVGLSSITTSDVVSLIVAFVLGLLVGYLVKNIVKVGIVILAIIIILVAIGAISPSSIQHGLMDLGVYATKAEDYASKYVSLLPYNSIAFIIGFVIGLVKG</sequence>
<dbReference type="AlphaFoldDB" id="A0A2U9IGV3"/>
<accession>A0A2U9IGV3</accession>